<feature type="compositionally biased region" description="Polar residues" evidence="7">
    <location>
        <begin position="1748"/>
        <end position="1759"/>
    </location>
</feature>
<dbReference type="Pfam" id="PF13913">
    <property type="entry name" value="zf-C2HC_2"/>
    <property type="match status" value="2"/>
</dbReference>
<feature type="region of interest" description="Disordered" evidence="7">
    <location>
        <begin position="265"/>
        <end position="323"/>
    </location>
</feature>
<evidence type="ECO:0000313" key="10">
    <source>
        <dbReference type="Proteomes" id="UP001497644"/>
    </source>
</evidence>
<feature type="compositionally biased region" description="Polar residues" evidence="7">
    <location>
        <begin position="783"/>
        <end position="792"/>
    </location>
</feature>
<organism evidence="9 10">
    <name type="scientific">Lasius platythorax</name>
    <dbReference type="NCBI Taxonomy" id="488582"/>
    <lineage>
        <taxon>Eukaryota</taxon>
        <taxon>Metazoa</taxon>
        <taxon>Ecdysozoa</taxon>
        <taxon>Arthropoda</taxon>
        <taxon>Hexapoda</taxon>
        <taxon>Insecta</taxon>
        <taxon>Pterygota</taxon>
        <taxon>Neoptera</taxon>
        <taxon>Endopterygota</taxon>
        <taxon>Hymenoptera</taxon>
        <taxon>Apocrita</taxon>
        <taxon>Aculeata</taxon>
        <taxon>Formicoidea</taxon>
        <taxon>Formicidae</taxon>
        <taxon>Formicinae</taxon>
        <taxon>Lasius</taxon>
        <taxon>Lasius</taxon>
    </lineage>
</organism>
<evidence type="ECO:0000256" key="4">
    <source>
        <dbReference type="ARBA" id="ARBA00022833"/>
    </source>
</evidence>
<feature type="region of interest" description="Disordered" evidence="7">
    <location>
        <begin position="731"/>
        <end position="751"/>
    </location>
</feature>
<feature type="compositionally biased region" description="Basic and acidic residues" evidence="7">
    <location>
        <begin position="1600"/>
        <end position="1610"/>
    </location>
</feature>
<feature type="region of interest" description="Disordered" evidence="7">
    <location>
        <begin position="1798"/>
        <end position="1878"/>
    </location>
</feature>
<dbReference type="Proteomes" id="UP001497644">
    <property type="component" value="Chromosome 10"/>
</dbReference>
<feature type="region of interest" description="Disordered" evidence="7">
    <location>
        <begin position="783"/>
        <end position="803"/>
    </location>
</feature>
<feature type="compositionally biased region" description="Basic residues" evidence="7">
    <location>
        <begin position="1146"/>
        <end position="1155"/>
    </location>
</feature>
<feature type="compositionally biased region" description="Low complexity" evidence="7">
    <location>
        <begin position="1825"/>
        <end position="1840"/>
    </location>
</feature>
<evidence type="ECO:0000313" key="9">
    <source>
        <dbReference type="EMBL" id="CAL1674844.1"/>
    </source>
</evidence>
<feature type="region of interest" description="Disordered" evidence="7">
    <location>
        <begin position="1687"/>
        <end position="1759"/>
    </location>
</feature>
<feature type="compositionally biased region" description="Polar residues" evidence="7">
    <location>
        <begin position="969"/>
        <end position="982"/>
    </location>
</feature>
<feature type="region of interest" description="Disordered" evidence="7">
    <location>
        <begin position="1643"/>
        <end position="1664"/>
    </location>
</feature>
<evidence type="ECO:0000256" key="5">
    <source>
        <dbReference type="ARBA" id="ARBA00023054"/>
    </source>
</evidence>
<accession>A0AAV2N4K2</accession>
<feature type="compositionally biased region" description="Polar residues" evidence="7">
    <location>
        <begin position="1692"/>
        <end position="1702"/>
    </location>
</feature>
<dbReference type="InterPro" id="IPR026104">
    <property type="entry name" value="ZNF_C2HC_dom_1C"/>
</dbReference>
<comment type="similarity">
    <text evidence="1">Belongs to the ZC2HC1 family.</text>
</comment>
<feature type="region of interest" description="Disordered" evidence="7">
    <location>
        <begin position="348"/>
        <end position="370"/>
    </location>
</feature>
<feature type="region of interest" description="Disordered" evidence="7">
    <location>
        <begin position="933"/>
        <end position="1000"/>
    </location>
</feature>
<feature type="region of interest" description="Disordered" evidence="7">
    <location>
        <begin position="474"/>
        <end position="497"/>
    </location>
</feature>
<feature type="region of interest" description="Disordered" evidence="7">
    <location>
        <begin position="1064"/>
        <end position="1090"/>
    </location>
</feature>
<evidence type="ECO:0000256" key="7">
    <source>
        <dbReference type="SAM" id="MobiDB-lite"/>
    </source>
</evidence>
<feature type="region of interest" description="Disordered" evidence="7">
    <location>
        <begin position="690"/>
        <end position="713"/>
    </location>
</feature>
<reference evidence="9" key="1">
    <citation type="submission" date="2024-04" db="EMBL/GenBank/DDBJ databases">
        <authorList>
            <consortium name="Molecular Ecology Group"/>
        </authorList>
    </citation>
    <scope>NUCLEOTIDE SEQUENCE</scope>
</reference>
<feature type="domain" description="C2HC/C3H-type" evidence="8">
    <location>
        <begin position="1882"/>
        <end position="1911"/>
    </location>
</feature>
<feature type="region of interest" description="Disordered" evidence="7">
    <location>
        <begin position="1304"/>
        <end position="1326"/>
    </location>
</feature>
<keyword evidence="10" id="KW-1185">Reference proteome</keyword>
<feature type="compositionally biased region" description="Polar residues" evidence="7">
    <location>
        <begin position="48"/>
        <end position="58"/>
    </location>
</feature>
<feature type="compositionally biased region" description="Polar residues" evidence="7">
    <location>
        <begin position="1130"/>
        <end position="1145"/>
    </location>
</feature>
<feature type="compositionally biased region" description="Basic and acidic residues" evidence="7">
    <location>
        <begin position="1072"/>
        <end position="1090"/>
    </location>
</feature>
<proteinExistence type="inferred from homology"/>
<dbReference type="GO" id="GO:0008270">
    <property type="term" value="F:zinc ion binding"/>
    <property type="evidence" value="ECO:0007669"/>
    <property type="project" value="UniProtKB-KW"/>
</dbReference>
<evidence type="ECO:0000256" key="1">
    <source>
        <dbReference type="ARBA" id="ARBA00010843"/>
    </source>
</evidence>
<dbReference type="PROSITE" id="PS52027">
    <property type="entry name" value="ZF_C2HC_C3H"/>
    <property type="match status" value="2"/>
</dbReference>
<feature type="compositionally biased region" description="Polar residues" evidence="7">
    <location>
        <begin position="271"/>
        <end position="284"/>
    </location>
</feature>
<feature type="compositionally biased region" description="Basic and acidic residues" evidence="7">
    <location>
        <begin position="983"/>
        <end position="994"/>
    </location>
</feature>
<evidence type="ECO:0000256" key="2">
    <source>
        <dbReference type="ARBA" id="ARBA00022723"/>
    </source>
</evidence>
<feature type="compositionally biased region" description="Basic and acidic residues" evidence="7">
    <location>
        <begin position="349"/>
        <end position="361"/>
    </location>
</feature>
<dbReference type="PANTHER" id="PTHR14649">
    <property type="entry name" value="ZINC FINGER C2HC DOMAIN-CONTAINING PROTEIN 1C"/>
    <property type="match status" value="1"/>
</dbReference>
<feature type="compositionally biased region" description="Polar residues" evidence="7">
    <location>
        <begin position="1865"/>
        <end position="1878"/>
    </location>
</feature>
<gene>
    <name evidence="9" type="ORF">LPLAT_LOCUS1381</name>
</gene>
<feature type="compositionally biased region" description="Basic and acidic residues" evidence="7">
    <location>
        <begin position="476"/>
        <end position="497"/>
    </location>
</feature>
<dbReference type="Gene3D" id="3.30.160.60">
    <property type="entry name" value="Classic Zinc Finger"/>
    <property type="match status" value="1"/>
</dbReference>
<keyword evidence="3 6" id="KW-0863">Zinc-finger</keyword>
<feature type="region of interest" description="Disordered" evidence="7">
    <location>
        <begin position="1128"/>
        <end position="1195"/>
    </location>
</feature>
<evidence type="ECO:0000256" key="6">
    <source>
        <dbReference type="PROSITE-ProRule" id="PRU01371"/>
    </source>
</evidence>
<keyword evidence="4" id="KW-0862">Zinc</keyword>
<feature type="compositionally biased region" description="Polar residues" evidence="7">
    <location>
        <begin position="1846"/>
        <end position="1856"/>
    </location>
</feature>
<feature type="compositionally biased region" description="Low complexity" evidence="7">
    <location>
        <begin position="306"/>
        <end position="318"/>
    </location>
</feature>
<feature type="region of interest" description="Disordered" evidence="7">
    <location>
        <begin position="1600"/>
        <end position="1620"/>
    </location>
</feature>
<dbReference type="EMBL" id="OZ034833">
    <property type="protein sequence ID" value="CAL1674844.1"/>
    <property type="molecule type" value="Genomic_DNA"/>
</dbReference>
<evidence type="ECO:0000256" key="3">
    <source>
        <dbReference type="ARBA" id="ARBA00022771"/>
    </source>
</evidence>
<sequence>MAAPQASSRLEMLQARFQQKQLQEKEQKLLQLYDQQQQRAYQVVQRGSAGSNSSNHDGSTASRTTTMTTTHTTSTSQGGKVRQMFDERRQTKGIDRSYPLEPLDNKLRKQTNTNGLTTQRNGNSMVNRQSVNVKRVTRADVNSNVNGDKPVVSYHEEIMRESSVRRQDDEDEFGVENRVATFDNGYYRHEADNEQEEALDQETVERNRMMAKIHLMGFDESLKHHVRNDLENEEFPEYLIADVPDKLPKRNVTKKLSQAEARLERFKNANAKRSNMPKQSTSTMIKKRSEQTIPIKSNSRRSEIAGTSPTGTRSGSSRISDRSQRILENVKNFLPAETRVVNKINKRREHSDTETFNRRDSSQSFSEKPIKAENTSRIYPRKALNGFKSLTADGKIFIRRNTRPQFFCRESKKSATTMSIDRKSDSSGSPLFYQETFKQSKSPQFFSESEQSHTTSESKSPIWDIGVSLSTSPQYLHRESKRSETTMSSDRESIDRGILKKRNTIDFDKKLQTSLDRKTSFKSPSYESEVLKKRNTSPQFFCKESERSGTTMSIGRKSDLSESPLFYQETKRSKSPYFFLSESEQSHTTNESKSPLWDKKISSRRSTSPQYLRCEFKRPETAMSTDRETTGSKSSEWNKEILTKRDTIDFDKKLRISGTSLNRKTSSKSPLYEREILKKRNASPRFFCKESERSGTTMSIDSTVDESRSPSHDREIVIKRSASPRFFCKESERSGTTMSIDNKISKPRSPSYNRKILKRSTTPQLSSRKTEQQSVTFMNINRQYDGSKSSGTIREKREKRTASPQFFCKESEKSATTMLIEPRSSSTDSTKNILKQRNYTPDISYKRSIKSLPSIDKINSSQNRRSPNPSIIKHEVKKALKENEISSVVTESRRSSRISETSAASTSSIVSLKYGLEFDNIFQSTGLVRKFMKSQNGKQREVRQSLPKRNIKNVNASIAKDSQSRNRYKTSSPFQKTSSPSIESRKRATPESPRKSITPIEVDTEIQEIIMTDHRIERNKLQKAETPISKRQIDGTYTKSFSDKTKFKTSVTYPVRKMQKQRASILKSSVFKSKEDSSGRSKGSKDYRTYRDNEESAISLNKLDCSPVSETSQRIITRAKEDENRVCKVKTSQTQEQTWNKSIRNQAKRNAFRSRKREDREYTIPRSPKQTRDRSTEIRISKAMSPDSSREGKYSDDIVSRLCDPEERSGETRTEFDKLRSLQSARLVQGTLKEKNLPVSDEYNQKIIENKNENAAVDEIDAGIDVKYQTIVEIALNEKIKDYRKITRPNSTDQTDKDITVRGTRASTTSNTSKKIKKECDRRHDVKSRISPRVPPLRKTAKIFRGADTSKILPSQRVASRINQNFTSKFLTNTVKDHKDGSALIAKKSANSFNKTNVKHIEKSKDTARKFSKILTRRENESEKDFERMNSVESALRRFDSIGAEFEHSGPTSFRASPEISLQMMDVQTKSSVKQTVTLEGSTLIPPPEITDNAVSKSTPKSSVNKDLKVKNFLRKSDLKILGREICSSKKLEKRIGNSIQNKQKSMQTRSPMCKRRLFESDSEKESNYAKTRKKENYSSVSFRFYKDKPISKVRSSKDLNCEDTKESNRLQETSMSSVKPLRSIEDIRKSIDNEQNKLITAKKSRSAIANRRSVSRQNVDARRSISATDAAKNVFLRSDPARLTKAKSCVSRITKSSSPDSATRKHHETNTRATRESAPSSPSKSPDIASKYASAEPKIQEAKPSRKSTVTKGADSTGSKAATIGVVDTTNGVTLQNGSLHESTAKKSDAFIIDFDDQSAEGDTVPSKKPPIKKSSSNKQRTASSTSDRPSSSVSSNSSAGLTHGQVSSTKSKMTTRAKAPTSGGPQANGSARSTGTSADNLVACKTCGRTFAEDRIKFHEKVCVKVANIKRKKFDAMTFRVRGTELEPFAKKSLTKKRETKKPQVKSDWRRKHEDFINTIRSAKQLQAHMAAGGNLSDFPPPPPSDTSDYIQCPHCNRKFNQAAAERHIPKCETMLHNKPAHLRASKPRR</sequence>
<feature type="domain" description="C2HC/C3H-type" evidence="8">
    <location>
        <begin position="1991"/>
        <end position="2020"/>
    </location>
</feature>
<keyword evidence="5" id="KW-0175">Coiled coil</keyword>
<dbReference type="InterPro" id="IPR049899">
    <property type="entry name" value="Znf_C2HC_C3H"/>
</dbReference>
<dbReference type="PANTHER" id="PTHR14649:SF1">
    <property type="entry name" value="ZINC FINGER C2HC DOMAIN-CONTAINING PROTEIN 1C"/>
    <property type="match status" value="1"/>
</dbReference>
<keyword evidence="2" id="KW-0479">Metal-binding</keyword>
<evidence type="ECO:0000259" key="8">
    <source>
        <dbReference type="PROSITE" id="PS52027"/>
    </source>
</evidence>
<feature type="region of interest" description="Disordered" evidence="7">
    <location>
        <begin position="43"/>
        <end position="84"/>
    </location>
</feature>
<feature type="compositionally biased region" description="Basic and acidic residues" evidence="7">
    <location>
        <begin position="1170"/>
        <end position="1180"/>
    </location>
</feature>
<protein>
    <recommendedName>
        <fullName evidence="8">C2HC/C3H-type domain-containing protein</fullName>
    </recommendedName>
</protein>
<feature type="compositionally biased region" description="Low complexity" evidence="7">
    <location>
        <begin position="59"/>
        <end position="76"/>
    </location>
</feature>
<name>A0AAV2N4K2_9HYME</name>
<feature type="compositionally biased region" description="Polar residues" evidence="7">
    <location>
        <begin position="734"/>
        <end position="751"/>
    </location>
</feature>